<gene>
    <name evidence="8" type="ORF">K8V91_06815</name>
</gene>
<keyword evidence="5 6" id="KW-0472">Membrane</keyword>
<keyword evidence="4 6" id="KW-1133">Transmembrane helix</keyword>
<feature type="domain" description="GtrA/DPMS transmembrane" evidence="7">
    <location>
        <begin position="15"/>
        <end position="132"/>
    </location>
</feature>
<protein>
    <submittedName>
        <fullName evidence="8">GtrA family protein</fullName>
    </submittedName>
</protein>
<feature type="transmembrane region" description="Helical" evidence="6">
    <location>
        <begin position="79"/>
        <end position="101"/>
    </location>
</feature>
<evidence type="ECO:0000256" key="5">
    <source>
        <dbReference type="ARBA" id="ARBA00023136"/>
    </source>
</evidence>
<feature type="transmembrane region" description="Helical" evidence="6">
    <location>
        <begin position="39"/>
        <end position="58"/>
    </location>
</feature>
<keyword evidence="3 6" id="KW-0812">Transmembrane</keyword>
<dbReference type="GO" id="GO:0005886">
    <property type="term" value="C:plasma membrane"/>
    <property type="evidence" value="ECO:0007669"/>
    <property type="project" value="TreeGrafter"/>
</dbReference>
<dbReference type="AlphaFoldDB" id="A0A921GBA2"/>
<dbReference type="InterPro" id="IPR007267">
    <property type="entry name" value="GtrA_DPMS_TM"/>
</dbReference>
<dbReference type="GO" id="GO:0000271">
    <property type="term" value="P:polysaccharide biosynthetic process"/>
    <property type="evidence" value="ECO:0007669"/>
    <property type="project" value="InterPro"/>
</dbReference>
<dbReference type="PANTHER" id="PTHR38459">
    <property type="entry name" value="PROPHAGE BACTOPRENOL-LINKED GLUCOSE TRANSLOCASE HOMOLOG"/>
    <property type="match status" value="1"/>
</dbReference>
<evidence type="ECO:0000256" key="2">
    <source>
        <dbReference type="ARBA" id="ARBA00009399"/>
    </source>
</evidence>
<evidence type="ECO:0000256" key="3">
    <source>
        <dbReference type="ARBA" id="ARBA00022692"/>
    </source>
</evidence>
<name>A0A921GBA2_9FIRM</name>
<comment type="caution">
    <text evidence="8">The sequence shown here is derived from an EMBL/GenBank/DDBJ whole genome shotgun (WGS) entry which is preliminary data.</text>
</comment>
<dbReference type="Pfam" id="PF04138">
    <property type="entry name" value="GtrA_DPMS_TM"/>
    <property type="match status" value="1"/>
</dbReference>
<feature type="transmembrane region" description="Helical" evidence="6">
    <location>
        <begin position="12"/>
        <end position="33"/>
    </location>
</feature>
<evidence type="ECO:0000313" key="8">
    <source>
        <dbReference type="EMBL" id="HJF40618.1"/>
    </source>
</evidence>
<reference evidence="8" key="2">
    <citation type="submission" date="2021-09" db="EMBL/GenBank/DDBJ databases">
        <authorList>
            <person name="Gilroy R."/>
        </authorList>
    </citation>
    <scope>NUCLEOTIDE SEQUENCE</scope>
    <source>
        <strain evidence="8">CHK193-16274</strain>
    </source>
</reference>
<evidence type="ECO:0000256" key="1">
    <source>
        <dbReference type="ARBA" id="ARBA00004141"/>
    </source>
</evidence>
<dbReference type="Proteomes" id="UP000749320">
    <property type="component" value="Unassembled WGS sequence"/>
</dbReference>
<reference evidence="8" key="1">
    <citation type="journal article" date="2021" name="PeerJ">
        <title>Extensive microbial diversity within the chicken gut microbiome revealed by metagenomics and culture.</title>
        <authorList>
            <person name="Gilroy R."/>
            <person name="Ravi A."/>
            <person name="Getino M."/>
            <person name="Pursley I."/>
            <person name="Horton D.L."/>
            <person name="Alikhan N.F."/>
            <person name="Baker D."/>
            <person name="Gharbi K."/>
            <person name="Hall N."/>
            <person name="Watson M."/>
            <person name="Adriaenssens E.M."/>
            <person name="Foster-Nyarko E."/>
            <person name="Jarju S."/>
            <person name="Secka A."/>
            <person name="Antonio M."/>
            <person name="Oren A."/>
            <person name="Chaudhuri R.R."/>
            <person name="La Ragione R."/>
            <person name="Hildebrand F."/>
            <person name="Pallen M.J."/>
        </authorList>
    </citation>
    <scope>NUCLEOTIDE SEQUENCE</scope>
    <source>
        <strain evidence="8">CHK193-16274</strain>
    </source>
</reference>
<comment type="subcellular location">
    <subcellularLocation>
        <location evidence="1">Membrane</location>
        <topology evidence="1">Multi-pass membrane protein</topology>
    </subcellularLocation>
</comment>
<dbReference type="PANTHER" id="PTHR38459:SF5">
    <property type="entry name" value="CELL WALL TEICHOIC ACID GLYCOSYLATION PROTEIN GTCA"/>
    <property type="match status" value="1"/>
</dbReference>
<dbReference type="InterPro" id="IPR051401">
    <property type="entry name" value="GtrA_CellWall_Glycosyl"/>
</dbReference>
<sequence>MLSKYFQKYREIISYLVVGVCTTVVALASYYGMTNLLSVYYQAANVFSWILAVGFAYIANKKWVFRTKYLNYVSTYKEIFNFVSGRIITLFIEIGSMFIFVTLCGVNDGIIKLLNQIIVIVLNYIFSKFWVFKK</sequence>
<proteinExistence type="inferred from homology"/>
<evidence type="ECO:0000259" key="7">
    <source>
        <dbReference type="Pfam" id="PF04138"/>
    </source>
</evidence>
<evidence type="ECO:0000313" key="9">
    <source>
        <dbReference type="Proteomes" id="UP000749320"/>
    </source>
</evidence>
<accession>A0A921GBA2</accession>
<evidence type="ECO:0000256" key="6">
    <source>
        <dbReference type="SAM" id="Phobius"/>
    </source>
</evidence>
<dbReference type="EMBL" id="DYWV01000226">
    <property type="protein sequence ID" value="HJF40618.1"/>
    <property type="molecule type" value="Genomic_DNA"/>
</dbReference>
<comment type="similarity">
    <text evidence="2">Belongs to the GtrA family.</text>
</comment>
<feature type="transmembrane region" description="Helical" evidence="6">
    <location>
        <begin position="113"/>
        <end position="132"/>
    </location>
</feature>
<organism evidence="8 9">
    <name type="scientific">Thomasclavelia spiroformis</name>
    <dbReference type="NCBI Taxonomy" id="29348"/>
    <lineage>
        <taxon>Bacteria</taxon>
        <taxon>Bacillati</taxon>
        <taxon>Bacillota</taxon>
        <taxon>Erysipelotrichia</taxon>
        <taxon>Erysipelotrichales</taxon>
        <taxon>Coprobacillaceae</taxon>
        <taxon>Thomasclavelia</taxon>
    </lineage>
</organism>
<evidence type="ECO:0000256" key="4">
    <source>
        <dbReference type="ARBA" id="ARBA00022989"/>
    </source>
</evidence>